<reference evidence="2" key="1">
    <citation type="submission" date="2020-04" db="EMBL/GenBank/DDBJ databases">
        <authorList>
            <person name="Alioto T."/>
            <person name="Alioto T."/>
            <person name="Gomez Garrido J."/>
        </authorList>
    </citation>
    <scope>NUCLEOTIDE SEQUENCE</scope>
    <source>
        <strain evidence="2">A484AB</strain>
    </source>
</reference>
<dbReference type="OrthoDB" id="5978836at2759"/>
<organism evidence="2 3">
    <name type="scientific">Paramuricea clavata</name>
    <name type="common">Red gorgonian</name>
    <name type="synonym">Violescent sea-whip</name>
    <dbReference type="NCBI Taxonomy" id="317549"/>
    <lineage>
        <taxon>Eukaryota</taxon>
        <taxon>Metazoa</taxon>
        <taxon>Cnidaria</taxon>
        <taxon>Anthozoa</taxon>
        <taxon>Octocorallia</taxon>
        <taxon>Malacalcyonacea</taxon>
        <taxon>Plexauridae</taxon>
        <taxon>Paramuricea</taxon>
    </lineage>
</organism>
<dbReference type="EMBL" id="CACRXK020040678">
    <property type="protein sequence ID" value="CAB4045617.1"/>
    <property type="molecule type" value="Genomic_DNA"/>
</dbReference>
<dbReference type="AlphaFoldDB" id="A0A7D9MFD0"/>
<evidence type="ECO:0000313" key="2">
    <source>
        <dbReference type="EMBL" id="CAB4045617.1"/>
    </source>
</evidence>
<feature type="region of interest" description="Disordered" evidence="1">
    <location>
        <begin position="84"/>
        <end position="155"/>
    </location>
</feature>
<evidence type="ECO:0000313" key="3">
    <source>
        <dbReference type="Proteomes" id="UP001152795"/>
    </source>
</evidence>
<evidence type="ECO:0000256" key="1">
    <source>
        <dbReference type="SAM" id="MobiDB-lite"/>
    </source>
</evidence>
<dbReference type="Proteomes" id="UP001152795">
    <property type="component" value="Unassembled WGS sequence"/>
</dbReference>
<feature type="non-terminal residue" evidence="2">
    <location>
        <position position="1"/>
    </location>
</feature>
<protein>
    <submittedName>
        <fullName evidence="2">Uncharacterized protein</fullName>
    </submittedName>
</protein>
<name>A0A7D9MFD0_PARCT</name>
<proteinExistence type="predicted"/>
<feature type="compositionally biased region" description="Polar residues" evidence="1">
    <location>
        <begin position="104"/>
        <end position="139"/>
    </location>
</feature>
<accession>A0A7D9MFD0</accession>
<gene>
    <name evidence="2" type="ORF">PACLA_8A025059</name>
</gene>
<comment type="caution">
    <text evidence="2">The sequence shown here is derived from an EMBL/GenBank/DDBJ whole genome shotgun (WGS) entry which is preliminary data.</text>
</comment>
<keyword evidence="3" id="KW-1185">Reference proteome</keyword>
<sequence length="155" mass="17865">EHVKQKQYKVLERSANLNVRSFVEEENVLARNARNYQGKEKWIPGVVTKVLGSRHYMVRVPGYLWKRHVDQLVKYNPQIEPENDWDEVEISSEKSGTPEAEQLFENSNRYGNTSGTSTVEKNDNQNSVTDNSSANNTGSAERRYPLRANRGRTDH</sequence>